<organism evidence="2 3">
    <name type="scientific">Streptomyces corchorusii</name>
    <name type="common">Streptomyces chibaensis</name>
    <dbReference type="NCBI Taxonomy" id="1903"/>
    <lineage>
        <taxon>Bacteria</taxon>
        <taxon>Bacillati</taxon>
        <taxon>Actinomycetota</taxon>
        <taxon>Actinomycetes</taxon>
        <taxon>Kitasatosporales</taxon>
        <taxon>Streptomycetaceae</taxon>
        <taxon>Streptomyces</taxon>
    </lineage>
</organism>
<protein>
    <submittedName>
        <fullName evidence="2">Uncharacterized protein</fullName>
    </submittedName>
</protein>
<name>A0A101PV64_STRCK</name>
<reference evidence="2 3" key="1">
    <citation type="submission" date="2015-10" db="EMBL/GenBank/DDBJ databases">
        <title>Draft genome sequence of Streptomyces corchorusii DSM 40340, type strain for the species Streptomyces corchorusii.</title>
        <authorList>
            <person name="Ruckert C."/>
            <person name="Winkler A."/>
            <person name="Kalinowski J."/>
            <person name="Kampfer P."/>
            <person name="Glaeser S."/>
        </authorList>
    </citation>
    <scope>NUCLEOTIDE SEQUENCE [LARGE SCALE GENOMIC DNA]</scope>
    <source>
        <strain evidence="2 3">DSM 40340</strain>
    </source>
</reference>
<comment type="caution">
    <text evidence="2">The sequence shown here is derived from an EMBL/GenBank/DDBJ whole genome shotgun (WGS) entry which is preliminary data.</text>
</comment>
<proteinExistence type="predicted"/>
<accession>A0A101PV64</accession>
<evidence type="ECO:0000256" key="1">
    <source>
        <dbReference type="SAM" id="MobiDB-lite"/>
    </source>
</evidence>
<dbReference type="Proteomes" id="UP000053398">
    <property type="component" value="Unassembled WGS sequence"/>
</dbReference>
<feature type="region of interest" description="Disordered" evidence="1">
    <location>
        <begin position="1"/>
        <end position="21"/>
    </location>
</feature>
<dbReference type="AlphaFoldDB" id="A0A101PV64"/>
<keyword evidence="3" id="KW-1185">Reference proteome</keyword>
<dbReference type="EMBL" id="LMWP01000044">
    <property type="protein sequence ID" value="KUN18308.1"/>
    <property type="molecule type" value="Genomic_DNA"/>
</dbReference>
<evidence type="ECO:0000313" key="2">
    <source>
        <dbReference type="EMBL" id="KUN18308.1"/>
    </source>
</evidence>
<feature type="region of interest" description="Disordered" evidence="1">
    <location>
        <begin position="51"/>
        <end position="126"/>
    </location>
</feature>
<sequence>MSDEPSVSEAGSGTDGCDAVRRVRDLPAPVTAAARQTPPLVVALIGRLGSTSGDFGLQHGPRPPWAVPNSPGQRRTAARRRTVLVDQRTHRRAFPTDAATSALFDDLSIGPSERYTSKGPGPDGLM</sequence>
<dbReference type="RefSeq" id="WP_059265947.1">
    <property type="nucleotide sequence ID" value="NZ_KQ948367.1"/>
</dbReference>
<gene>
    <name evidence="2" type="ORF">AQJ11_35175</name>
</gene>
<evidence type="ECO:0000313" key="3">
    <source>
        <dbReference type="Proteomes" id="UP000053398"/>
    </source>
</evidence>